<evidence type="ECO:0000256" key="1">
    <source>
        <dbReference type="SAM" id="SignalP"/>
    </source>
</evidence>
<dbReference type="AlphaFoldDB" id="A0A2G5V6R2"/>
<sequence length="70" mass="7978">MHQEIMLLIVTLPFFASLTLVNCLKAHWKFKGDEIKEAPSEAYVKTVSAKEGKRELVKLLEGTFTFFSCN</sequence>
<name>A0A2G5V6R2_9PELO</name>
<dbReference type="Proteomes" id="UP000230233">
    <property type="component" value="Chromosome II"/>
</dbReference>
<dbReference type="EMBL" id="PDUG01000002">
    <property type="protein sequence ID" value="PIC47430.1"/>
    <property type="molecule type" value="Genomic_DNA"/>
</dbReference>
<proteinExistence type="predicted"/>
<feature type="chain" id="PRO_5013714197" evidence="1">
    <location>
        <begin position="24"/>
        <end position="70"/>
    </location>
</feature>
<gene>
    <name evidence="2" type="primary">Cnig_chr_II.g6795</name>
    <name evidence="2" type="ORF">B9Z55_006795</name>
</gene>
<protein>
    <submittedName>
        <fullName evidence="2">Uncharacterized protein</fullName>
    </submittedName>
</protein>
<evidence type="ECO:0000313" key="2">
    <source>
        <dbReference type="EMBL" id="PIC47430.1"/>
    </source>
</evidence>
<organism evidence="2 3">
    <name type="scientific">Caenorhabditis nigoni</name>
    <dbReference type="NCBI Taxonomy" id="1611254"/>
    <lineage>
        <taxon>Eukaryota</taxon>
        <taxon>Metazoa</taxon>
        <taxon>Ecdysozoa</taxon>
        <taxon>Nematoda</taxon>
        <taxon>Chromadorea</taxon>
        <taxon>Rhabditida</taxon>
        <taxon>Rhabditina</taxon>
        <taxon>Rhabditomorpha</taxon>
        <taxon>Rhabditoidea</taxon>
        <taxon>Rhabditidae</taxon>
        <taxon>Peloderinae</taxon>
        <taxon>Caenorhabditis</taxon>
    </lineage>
</organism>
<comment type="caution">
    <text evidence="2">The sequence shown here is derived from an EMBL/GenBank/DDBJ whole genome shotgun (WGS) entry which is preliminary data.</text>
</comment>
<keyword evidence="1" id="KW-0732">Signal</keyword>
<reference evidence="3" key="1">
    <citation type="submission" date="2017-10" db="EMBL/GenBank/DDBJ databases">
        <title>Rapid genome shrinkage in a self-fertile nematode reveals novel sperm competition proteins.</title>
        <authorList>
            <person name="Yin D."/>
            <person name="Schwarz E.M."/>
            <person name="Thomas C.G."/>
            <person name="Felde R.L."/>
            <person name="Korf I.F."/>
            <person name="Cutter A.D."/>
            <person name="Schartner C.M."/>
            <person name="Ralston E.J."/>
            <person name="Meyer B.J."/>
            <person name="Haag E.S."/>
        </authorList>
    </citation>
    <scope>NUCLEOTIDE SEQUENCE [LARGE SCALE GENOMIC DNA]</scope>
    <source>
        <strain evidence="3">JU1422</strain>
    </source>
</reference>
<feature type="signal peptide" evidence="1">
    <location>
        <begin position="1"/>
        <end position="23"/>
    </location>
</feature>
<evidence type="ECO:0000313" key="3">
    <source>
        <dbReference type="Proteomes" id="UP000230233"/>
    </source>
</evidence>
<keyword evidence="3" id="KW-1185">Reference proteome</keyword>
<accession>A0A2G5V6R2</accession>